<feature type="compositionally biased region" description="Low complexity" evidence="1">
    <location>
        <begin position="536"/>
        <end position="552"/>
    </location>
</feature>
<dbReference type="OrthoDB" id="2564904at2759"/>
<name>A0A1J8PH50_9AGAM</name>
<gene>
    <name evidence="2" type="ORF">AZE42_06636</name>
</gene>
<dbReference type="STRING" id="180088.A0A1J8PH50"/>
<evidence type="ECO:0000256" key="1">
    <source>
        <dbReference type="SAM" id="MobiDB-lite"/>
    </source>
</evidence>
<accession>A0A1J8PH50</accession>
<protein>
    <submittedName>
        <fullName evidence="2">Uncharacterized protein</fullName>
    </submittedName>
</protein>
<proteinExistence type="predicted"/>
<dbReference type="Proteomes" id="UP000183567">
    <property type="component" value="Unassembled WGS sequence"/>
</dbReference>
<feature type="compositionally biased region" description="Polar residues" evidence="1">
    <location>
        <begin position="526"/>
        <end position="535"/>
    </location>
</feature>
<reference evidence="2 3" key="1">
    <citation type="submission" date="2016-03" db="EMBL/GenBank/DDBJ databases">
        <title>Comparative genomics of the ectomycorrhizal sister species Rhizopogon vinicolor and Rhizopogon vesiculosus (Basidiomycota: Boletales) reveals a divergence of the mating type B locus.</title>
        <authorList>
            <person name="Mujic A.B."/>
            <person name="Kuo A."/>
            <person name="Tritt A."/>
            <person name="Lipzen A."/>
            <person name="Chen C."/>
            <person name="Johnson J."/>
            <person name="Sharma A."/>
            <person name="Barry K."/>
            <person name="Grigoriev I.V."/>
            <person name="Spatafora J.W."/>
        </authorList>
    </citation>
    <scope>NUCLEOTIDE SEQUENCE [LARGE SCALE GENOMIC DNA]</scope>
    <source>
        <strain evidence="2 3">AM-OR11-056</strain>
    </source>
</reference>
<comment type="caution">
    <text evidence="2">The sequence shown here is derived from an EMBL/GenBank/DDBJ whole genome shotgun (WGS) entry which is preliminary data.</text>
</comment>
<dbReference type="EMBL" id="LVVM01006279">
    <property type="protein sequence ID" value="OJA08550.1"/>
    <property type="molecule type" value="Genomic_DNA"/>
</dbReference>
<organism evidence="2 3">
    <name type="scientific">Rhizopogon vesiculosus</name>
    <dbReference type="NCBI Taxonomy" id="180088"/>
    <lineage>
        <taxon>Eukaryota</taxon>
        <taxon>Fungi</taxon>
        <taxon>Dikarya</taxon>
        <taxon>Basidiomycota</taxon>
        <taxon>Agaricomycotina</taxon>
        <taxon>Agaricomycetes</taxon>
        <taxon>Agaricomycetidae</taxon>
        <taxon>Boletales</taxon>
        <taxon>Suillineae</taxon>
        <taxon>Rhizopogonaceae</taxon>
        <taxon>Rhizopogon</taxon>
    </lineage>
</organism>
<evidence type="ECO:0000313" key="2">
    <source>
        <dbReference type="EMBL" id="OJA08550.1"/>
    </source>
</evidence>
<dbReference type="AlphaFoldDB" id="A0A1J8PH50"/>
<evidence type="ECO:0000313" key="3">
    <source>
        <dbReference type="Proteomes" id="UP000183567"/>
    </source>
</evidence>
<sequence length="584" mass="60090">MTGAQLGVPRTQNSVFTFLLLSLILNLPEVSPSMFHSITFVLFFILFARAQSPTYSATYLPSDAPYQSEQGQAGYNNCTTGYDQSSQCQNAYLNTVQDWCVWAPPEPGPGSVIGDTERIEVAWCMQSGYGTRLIPDGTITGAHLVVTPDYVQITGVGNLTNINIPVGDGGGELDPHGADGNGNPIGGLVFSSAFGALEEIHEWTNFVSADIFCFRACKPSANAPTMCQHIYDVMGCDWNMPANYSPGVFEECLGDSAQPMGVYGTSTFYQGGPSTPAAHPIPPSSSCTTYSTISNGQGVLVGEITSATGTSTATSTSTSITTSTSKTVRTHSYNHHSCFKHHHGHLCTSFAPVATTITPVSTSSSLSLDLSSSILSSSSLFSSLGSASAQAPSSSSSAFIDSTAQSSSLPTSYIDPNSQSLSLSTSSSSPSIDPSFSSLSSSSFASSSSLVPVSSSTSSFTSSSSLIPVSSSSSSFASTSSLVPVSSSTSSFASTSSLVPVSSSTSSLVFVSSSTSSMSSVQKSSLQCPRSVQGTSGSSASGSGPKSSSSSAAVLTVPPVGWQRLTIISSTIVIGFPLGVMVVL</sequence>
<keyword evidence="3" id="KW-1185">Reference proteome</keyword>
<feature type="region of interest" description="Disordered" evidence="1">
    <location>
        <begin position="521"/>
        <end position="552"/>
    </location>
</feature>